<dbReference type="STRING" id="226505.SAMN05444394_2060"/>
<dbReference type="Pfam" id="PF08220">
    <property type="entry name" value="HTH_DeoR"/>
    <property type="match status" value="1"/>
</dbReference>
<dbReference type="RefSeq" id="WP_074224724.1">
    <property type="nucleotide sequence ID" value="NZ_CP146486.1"/>
</dbReference>
<dbReference type="InterPro" id="IPR001034">
    <property type="entry name" value="DeoR_HTH"/>
</dbReference>
<keyword evidence="2" id="KW-0804">Transcription</keyword>
<accession>A0A1N6EEW4</accession>
<evidence type="ECO:0000313" key="5">
    <source>
        <dbReference type="Proteomes" id="UP000185221"/>
    </source>
</evidence>
<protein>
    <submittedName>
        <fullName evidence="4">DeoR-like helix-turn-helix domain-containing protein</fullName>
    </submittedName>
</protein>
<gene>
    <name evidence="4" type="ORF">SAMN05444394_2060</name>
</gene>
<evidence type="ECO:0000313" key="4">
    <source>
        <dbReference type="EMBL" id="SIN81491.1"/>
    </source>
</evidence>
<dbReference type="InterPro" id="IPR036390">
    <property type="entry name" value="WH_DNA-bd_sf"/>
</dbReference>
<sequence length="172" mass="19469">MLDSLITSKTRLRLLVKFFVNSKTHSHLRGLAEEFGESTNAIRKELNNLTQAGILERHTDKNKIEYQANVKHPFFSNIQEIIRKYLGLDKLLEQILERMGEVEQVVLVGDIAEGRDSGNIEVLVAGESLNAEYINHLTTRVEELIDRKVVFTLHGERIASSGLVLFDKEAGI</sequence>
<dbReference type="EMBL" id="FSRC01000001">
    <property type="protein sequence ID" value="SIN81491.1"/>
    <property type="molecule type" value="Genomic_DNA"/>
</dbReference>
<dbReference type="Gene3D" id="1.10.10.10">
    <property type="entry name" value="Winged helix-like DNA-binding domain superfamily/Winged helix DNA-binding domain"/>
    <property type="match status" value="1"/>
</dbReference>
<organism evidence="4 5">
    <name type="scientific">Algoriphagus halophilus</name>
    <dbReference type="NCBI Taxonomy" id="226505"/>
    <lineage>
        <taxon>Bacteria</taxon>
        <taxon>Pseudomonadati</taxon>
        <taxon>Bacteroidota</taxon>
        <taxon>Cytophagia</taxon>
        <taxon>Cytophagales</taxon>
        <taxon>Cyclobacteriaceae</taxon>
        <taxon>Algoriphagus</taxon>
    </lineage>
</organism>
<dbReference type="GO" id="GO:0003700">
    <property type="term" value="F:DNA-binding transcription factor activity"/>
    <property type="evidence" value="ECO:0007669"/>
    <property type="project" value="InterPro"/>
</dbReference>
<dbReference type="InterPro" id="IPR036388">
    <property type="entry name" value="WH-like_DNA-bd_sf"/>
</dbReference>
<evidence type="ECO:0000259" key="3">
    <source>
        <dbReference type="Pfam" id="PF08220"/>
    </source>
</evidence>
<evidence type="ECO:0000256" key="2">
    <source>
        <dbReference type="ARBA" id="ARBA00023163"/>
    </source>
</evidence>
<dbReference type="OrthoDB" id="9793352at2"/>
<evidence type="ECO:0000256" key="1">
    <source>
        <dbReference type="ARBA" id="ARBA00023015"/>
    </source>
</evidence>
<name>A0A1N6EEW4_9BACT</name>
<feature type="domain" description="HTH deoR-type" evidence="3">
    <location>
        <begin position="20"/>
        <end position="58"/>
    </location>
</feature>
<proteinExistence type="predicted"/>
<dbReference type="Proteomes" id="UP000185221">
    <property type="component" value="Unassembled WGS sequence"/>
</dbReference>
<keyword evidence="1" id="KW-0805">Transcription regulation</keyword>
<dbReference type="AlphaFoldDB" id="A0A1N6EEW4"/>
<keyword evidence="5" id="KW-1185">Reference proteome</keyword>
<reference evidence="5" key="1">
    <citation type="submission" date="2016-11" db="EMBL/GenBank/DDBJ databases">
        <authorList>
            <person name="Varghese N."/>
            <person name="Submissions S."/>
        </authorList>
    </citation>
    <scope>NUCLEOTIDE SEQUENCE [LARGE SCALE GENOMIC DNA]</scope>
    <source>
        <strain evidence="5">DSM 15292</strain>
    </source>
</reference>
<dbReference type="SUPFAM" id="SSF46785">
    <property type="entry name" value="Winged helix' DNA-binding domain"/>
    <property type="match status" value="1"/>
</dbReference>